<feature type="domain" description="HTH cro/C1-type" evidence="1">
    <location>
        <begin position="15"/>
        <end position="65"/>
    </location>
</feature>
<dbReference type="PROSITE" id="PS50943">
    <property type="entry name" value="HTH_CROC1"/>
    <property type="match status" value="1"/>
</dbReference>
<name>A0A8T9QDR0_9BACT</name>
<dbReference type="Pfam" id="PF13560">
    <property type="entry name" value="HTH_31"/>
    <property type="match status" value="1"/>
</dbReference>
<dbReference type="AlphaFoldDB" id="A0A8T9QDR0"/>
<dbReference type="InterPro" id="IPR010982">
    <property type="entry name" value="Lambda_DNA-bd_dom_sf"/>
</dbReference>
<sequence>MPDTESLISLTAAVRAHFGLTVRQLARYLGVSSGFVSHLEAGRRGLSPALAPRLLVLTPLLPPPLGRARHPLLRPPPPSIHWRPCPPRRCRAAAPGPATTEHLRRYWRRYWRRYQLQLLSQGQQLALFQRQAAALEHRRAGLVLLRAATPPTDPAEAAHYARWLDELAADLTVADPDPAATAATGRLLAARVAGLRATLALLLAA</sequence>
<evidence type="ECO:0000259" key="1">
    <source>
        <dbReference type="PROSITE" id="PS50943"/>
    </source>
</evidence>
<evidence type="ECO:0000313" key="2">
    <source>
        <dbReference type="EMBL" id="UOQ73709.1"/>
    </source>
</evidence>
<dbReference type="RefSeq" id="WP_244677059.1">
    <property type="nucleotide sequence ID" value="NZ_CP095046.1"/>
</dbReference>
<accession>A0A8T9QDR0</accession>
<dbReference type="GO" id="GO:0003677">
    <property type="term" value="F:DNA binding"/>
    <property type="evidence" value="ECO:0007669"/>
    <property type="project" value="InterPro"/>
</dbReference>
<reference evidence="2" key="1">
    <citation type="submission" date="2022-04" db="EMBL/GenBank/DDBJ databases">
        <title>Hymenobacter sp. isolated from the air.</title>
        <authorList>
            <person name="Won M."/>
            <person name="Lee C.-M."/>
            <person name="Woen H.-Y."/>
            <person name="Kwon S.-W."/>
        </authorList>
    </citation>
    <scope>NUCLEOTIDE SEQUENCE</scope>
    <source>
        <strain evidence="2">5116S-3</strain>
    </source>
</reference>
<keyword evidence="3" id="KW-1185">Reference proteome</keyword>
<protein>
    <submittedName>
        <fullName evidence="2">Helix-turn-helix domain-containing protein</fullName>
    </submittedName>
</protein>
<dbReference type="Gene3D" id="1.10.260.40">
    <property type="entry name" value="lambda repressor-like DNA-binding domains"/>
    <property type="match status" value="1"/>
</dbReference>
<dbReference type="EMBL" id="CP095046">
    <property type="protein sequence ID" value="UOQ73709.1"/>
    <property type="molecule type" value="Genomic_DNA"/>
</dbReference>
<proteinExistence type="predicted"/>
<gene>
    <name evidence="2" type="ORF">MUN79_07250</name>
</gene>
<dbReference type="KEGG" id="hcu:MUN79_07250"/>
<dbReference type="InterPro" id="IPR001387">
    <property type="entry name" value="Cro/C1-type_HTH"/>
</dbReference>
<dbReference type="SUPFAM" id="SSF47413">
    <property type="entry name" value="lambda repressor-like DNA-binding domains"/>
    <property type="match status" value="1"/>
</dbReference>
<organism evidence="2 3">
    <name type="scientific">Hymenobacter cellulosilyticus</name>
    <dbReference type="NCBI Taxonomy" id="2932248"/>
    <lineage>
        <taxon>Bacteria</taxon>
        <taxon>Pseudomonadati</taxon>
        <taxon>Bacteroidota</taxon>
        <taxon>Cytophagia</taxon>
        <taxon>Cytophagales</taxon>
        <taxon>Hymenobacteraceae</taxon>
        <taxon>Hymenobacter</taxon>
    </lineage>
</organism>
<evidence type="ECO:0000313" key="3">
    <source>
        <dbReference type="Proteomes" id="UP000831796"/>
    </source>
</evidence>
<dbReference type="CDD" id="cd00093">
    <property type="entry name" value="HTH_XRE"/>
    <property type="match status" value="1"/>
</dbReference>
<dbReference type="Proteomes" id="UP000831796">
    <property type="component" value="Chromosome"/>
</dbReference>